<feature type="region of interest" description="Disordered" evidence="2">
    <location>
        <begin position="145"/>
        <end position="165"/>
    </location>
</feature>
<keyword evidence="5" id="KW-1185">Reference proteome</keyword>
<feature type="compositionally biased region" description="Basic and acidic residues" evidence="2">
    <location>
        <begin position="156"/>
        <end position="165"/>
    </location>
</feature>
<feature type="region of interest" description="Disordered" evidence="2">
    <location>
        <begin position="198"/>
        <end position="234"/>
    </location>
</feature>
<dbReference type="PANTHER" id="PTHR45810:SF1">
    <property type="entry name" value="HISTONE H3-LIKE CENTROMERIC PROTEIN A"/>
    <property type="match status" value="1"/>
</dbReference>
<dbReference type="OrthoDB" id="5837934at2759"/>
<evidence type="ECO:0000313" key="4">
    <source>
        <dbReference type="EMBL" id="VDO19415.1"/>
    </source>
</evidence>
<name>A0A183F4E0_HELPZ</name>
<protein>
    <submittedName>
        <fullName evidence="6">Histone domain-containing protein</fullName>
    </submittedName>
</protein>
<dbReference type="GO" id="GO:0030527">
    <property type="term" value="F:structural constituent of chromatin"/>
    <property type="evidence" value="ECO:0007669"/>
    <property type="project" value="InterPro"/>
</dbReference>
<feature type="compositionally biased region" description="Basic and acidic residues" evidence="2">
    <location>
        <begin position="198"/>
        <end position="212"/>
    </location>
</feature>
<dbReference type="SUPFAM" id="SSF47113">
    <property type="entry name" value="Histone-fold"/>
    <property type="match status" value="1"/>
</dbReference>
<accession>A0A3P7X0V8</accession>
<proteinExistence type="inferred from homology"/>
<accession>A0A183F4E0</accession>
<organism evidence="5 6">
    <name type="scientific">Heligmosomoides polygyrus</name>
    <name type="common">Parasitic roundworm</name>
    <dbReference type="NCBI Taxonomy" id="6339"/>
    <lineage>
        <taxon>Eukaryota</taxon>
        <taxon>Metazoa</taxon>
        <taxon>Ecdysozoa</taxon>
        <taxon>Nematoda</taxon>
        <taxon>Chromadorea</taxon>
        <taxon>Rhabditida</taxon>
        <taxon>Rhabditina</taxon>
        <taxon>Rhabditomorpha</taxon>
        <taxon>Strongyloidea</taxon>
        <taxon>Heligmosomidae</taxon>
        <taxon>Heligmosomoides</taxon>
    </lineage>
</organism>
<dbReference type="GO" id="GO:0000786">
    <property type="term" value="C:nucleosome"/>
    <property type="evidence" value="ECO:0007669"/>
    <property type="project" value="InterPro"/>
</dbReference>
<dbReference type="InterPro" id="IPR007125">
    <property type="entry name" value="H2A/H2B/H3"/>
</dbReference>
<comment type="similarity">
    <text evidence="1">Belongs to the histone H3 family.</text>
</comment>
<evidence type="ECO:0000313" key="6">
    <source>
        <dbReference type="WBParaSite" id="HPBE_0000103201-mRNA-1"/>
    </source>
</evidence>
<evidence type="ECO:0000313" key="5">
    <source>
        <dbReference type="Proteomes" id="UP000050761"/>
    </source>
</evidence>
<dbReference type="EMBL" id="UZAH01000981">
    <property type="protein sequence ID" value="VDO19415.1"/>
    <property type="molecule type" value="Genomic_DNA"/>
</dbReference>
<evidence type="ECO:0000259" key="3">
    <source>
        <dbReference type="Pfam" id="PF00125"/>
    </source>
</evidence>
<dbReference type="PANTHER" id="PTHR45810">
    <property type="entry name" value="HISTONE H3.2"/>
    <property type="match status" value="1"/>
</dbReference>
<dbReference type="GO" id="GO:0003677">
    <property type="term" value="F:DNA binding"/>
    <property type="evidence" value="ECO:0007669"/>
    <property type="project" value="InterPro"/>
</dbReference>
<dbReference type="Gene3D" id="1.10.20.10">
    <property type="entry name" value="Histone, subunit A"/>
    <property type="match status" value="1"/>
</dbReference>
<evidence type="ECO:0000256" key="1">
    <source>
        <dbReference type="ARBA" id="ARBA00010343"/>
    </source>
</evidence>
<dbReference type="Proteomes" id="UP000050761">
    <property type="component" value="Unassembled WGS sequence"/>
</dbReference>
<dbReference type="InterPro" id="IPR009072">
    <property type="entry name" value="Histone-fold"/>
</dbReference>
<feature type="domain" description="Core Histone H2A/H2B/H3" evidence="3">
    <location>
        <begin position="49"/>
        <end position="107"/>
    </location>
</feature>
<dbReference type="SMART" id="SM00428">
    <property type="entry name" value="H3"/>
    <property type="match status" value="1"/>
</dbReference>
<dbReference type="InterPro" id="IPR000164">
    <property type="entry name" value="Histone_H3/CENP-A"/>
</dbReference>
<gene>
    <name evidence="4" type="ORF">HPBE_LOCUS1033</name>
</gene>
<dbReference type="AlphaFoldDB" id="A0A183F4E0"/>
<reference evidence="6" key="2">
    <citation type="submission" date="2019-09" db="UniProtKB">
        <authorList>
            <consortium name="WormBaseParasite"/>
        </authorList>
    </citation>
    <scope>IDENTIFICATION</scope>
</reference>
<dbReference type="WBParaSite" id="HPBE_0000103201-mRNA-1">
    <property type="protein sequence ID" value="HPBE_0000103201-mRNA-1"/>
    <property type="gene ID" value="HPBE_0000103201"/>
</dbReference>
<dbReference type="GO" id="GO:0046982">
    <property type="term" value="F:protein heterodimerization activity"/>
    <property type="evidence" value="ECO:0007669"/>
    <property type="project" value="InterPro"/>
</dbReference>
<reference evidence="4 5" key="1">
    <citation type="submission" date="2018-11" db="EMBL/GenBank/DDBJ databases">
        <authorList>
            <consortium name="Pathogen Informatics"/>
        </authorList>
    </citation>
    <scope>NUCLEOTIDE SEQUENCE [LARGE SCALE GENOMIC DNA]</scope>
</reference>
<dbReference type="Pfam" id="PF00125">
    <property type="entry name" value="Histone"/>
    <property type="match status" value="1"/>
</dbReference>
<evidence type="ECO:0000256" key="2">
    <source>
        <dbReference type="SAM" id="MobiDB-lite"/>
    </source>
</evidence>
<sequence>MARTKERPPTAVKTQIVLRKKLEAKRQLEKKGEGESTLVIEPKKRCKNGVKALRDIRHLQRTTQMLIPRISFQRVVREIASQVCKKHGFKEEFRWQSNALLVLQWIFFELAVQLSDPLIFVSVFLFFRDTCGTYSTGEMDCRAQEELSSAPSYSQSHDEMDLEETRTDSGVSFTKEFEKCAQRITAQISTIAITCDTEPAKTMRTDDPRRDTVASAVNEQSALVKESSSESKRL</sequence>
<feature type="compositionally biased region" description="Polar residues" evidence="2">
    <location>
        <begin position="146"/>
        <end position="155"/>
    </location>
</feature>